<dbReference type="Proteomes" id="UP000296201">
    <property type="component" value="Chromosome"/>
</dbReference>
<protein>
    <submittedName>
        <fullName evidence="2">Membrane protein</fullName>
    </submittedName>
</protein>
<evidence type="ECO:0000313" key="2">
    <source>
        <dbReference type="EMBL" id="QBZ82796.1"/>
    </source>
</evidence>
<dbReference type="EMBL" id="CP032096">
    <property type="protein sequence ID" value="QBZ82796.1"/>
    <property type="molecule type" value="Genomic_DNA"/>
</dbReference>
<sequence>MQEFISLYNEHKSEIEKFLIETICNNAQLLHLDTYQLRKFYSIFSCLELVYTANSDYIQTSPNIYKNKLNEAAKGKNRIYLVSQVARQEQGVSVTPPYISSATGEFCVTVMVEDNGSFFFFDFNVVSLLTRLGLVELHPVFNKVTKSFYLLIGLSLMFFSIMSIGYAFYDYFIQWMHPADYTLESVFKPIVALTMGLAIFDLSKTLLEREVFFKAYSDKKDESRLLSKFLIAIIIALSIEALMVVFKIALNDPTMMLHALYLIIGIALIILSLALYSRWVKVPSNTK</sequence>
<evidence type="ECO:0000256" key="1">
    <source>
        <dbReference type="SAM" id="Phobius"/>
    </source>
</evidence>
<keyword evidence="1" id="KW-1133">Transmembrane helix</keyword>
<feature type="transmembrane region" description="Helical" evidence="1">
    <location>
        <begin position="189"/>
        <end position="207"/>
    </location>
</feature>
<reference evidence="2 3" key="1">
    <citation type="submission" date="2018-08" db="EMBL/GenBank/DDBJ databases">
        <title>Horizontal acquisition of hydrogen conversion ability and other habitat adaptations in Hydrogenovibrio crunogenus strains.</title>
        <authorList>
            <person name="Gonnella G."/>
            <person name="Adam N."/>
            <person name="Perner M."/>
        </authorList>
    </citation>
    <scope>NUCLEOTIDE SEQUENCE [LARGE SCALE GENOMIC DNA]</scope>
    <source>
        <strain evidence="2 3">SP-41</strain>
    </source>
</reference>
<feature type="transmembrane region" description="Helical" evidence="1">
    <location>
        <begin position="256"/>
        <end position="277"/>
    </location>
</feature>
<keyword evidence="1" id="KW-0472">Membrane</keyword>
<dbReference type="SUPFAM" id="SSF103190">
    <property type="entry name" value="Sensory domain-like"/>
    <property type="match status" value="1"/>
</dbReference>
<dbReference type="AlphaFoldDB" id="A0A4P7NYP5"/>
<name>A0A4P7NYP5_9GAMM</name>
<organism evidence="2 3">
    <name type="scientific">Hydrogenovibrio crunogenus</name>
    <dbReference type="NCBI Taxonomy" id="39765"/>
    <lineage>
        <taxon>Bacteria</taxon>
        <taxon>Pseudomonadati</taxon>
        <taxon>Pseudomonadota</taxon>
        <taxon>Gammaproteobacteria</taxon>
        <taxon>Thiotrichales</taxon>
        <taxon>Piscirickettsiaceae</taxon>
        <taxon>Hydrogenovibrio</taxon>
    </lineage>
</organism>
<accession>A0A4P7NYP5</accession>
<feature type="transmembrane region" description="Helical" evidence="1">
    <location>
        <begin position="148"/>
        <end position="169"/>
    </location>
</feature>
<proteinExistence type="predicted"/>
<dbReference type="Gene3D" id="3.30.450.20">
    <property type="entry name" value="PAS domain"/>
    <property type="match status" value="1"/>
</dbReference>
<dbReference type="InterPro" id="IPR029151">
    <property type="entry name" value="Sensor-like_sf"/>
</dbReference>
<evidence type="ECO:0000313" key="3">
    <source>
        <dbReference type="Proteomes" id="UP000296201"/>
    </source>
</evidence>
<keyword evidence="1" id="KW-0812">Transmembrane</keyword>
<feature type="transmembrane region" description="Helical" evidence="1">
    <location>
        <begin position="228"/>
        <end position="250"/>
    </location>
</feature>
<dbReference type="OrthoDB" id="5611555at2"/>
<dbReference type="RefSeq" id="WP_135795470.1">
    <property type="nucleotide sequence ID" value="NZ_CP032096.1"/>
</dbReference>
<keyword evidence="3" id="KW-1185">Reference proteome</keyword>
<gene>
    <name evidence="2" type="ORF">GHNINEIG_00833</name>
</gene>